<keyword evidence="7 9" id="KW-0255">Endonuclease</keyword>
<dbReference type="InterPro" id="IPR004405">
    <property type="entry name" value="TF_pelota"/>
</dbReference>
<evidence type="ECO:0000256" key="8">
    <source>
        <dbReference type="ARBA" id="ARBA00022801"/>
    </source>
</evidence>
<keyword evidence="8 9" id="KW-0378">Hydrolase</keyword>
<evidence type="ECO:0000256" key="9">
    <source>
        <dbReference type="HAMAP-Rule" id="MF_01853"/>
    </source>
</evidence>
<dbReference type="NCBIfam" id="TIGR00111">
    <property type="entry name" value="pelota"/>
    <property type="match status" value="1"/>
</dbReference>
<dbReference type="PANTHER" id="PTHR10853:SF0">
    <property type="entry name" value="PROTEIN PELOTA HOMOLOG"/>
    <property type="match status" value="1"/>
</dbReference>
<sequence length="365" mass="41192">MKVLKKKLKDKRAGRKTGEVSLIPESLDDLWHLKHIIEAGDLVYSLTYRRLEGVTDKIRPVKTEKKPLRLGIRTESVEFHKFSHRLRIKGVIERGLDTELGSYHTFNIEPGTELSIIKAWKEHQLKRIREAGKVVASPDVIVVTIEDGEAVAGVVRQYGVDELFSIRYSSGKGMGRGDESKNDFFYDVLKQLKNSFVSLAAESVIIAGPGFVKNDFFAFLKEKDAELAKRARTEQSSSVGTAGFIEVLKRGAVERLKKEERLTREVKLLDKLMEEISKEEEGGKAVYGKEEVRNALQYGAIETLLISDEKLMASRVGEEEEKEIESLLRDVERKRGKIVVFSTEFEPGKRLNGLGGIAALLRFKI</sequence>
<dbReference type="InterPro" id="IPR042226">
    <property type="entry name" value="eFR1_2_sf"/>
</dbReference>
<dbReference type="SUPFAM" id="SSF159065">
    <property type="entry name" value="Dom34/Pelota N-terminal domain-like"/>
    <property type="match status" value="1"/>
</dbReference>
<keyword evidence="6 9" id="KW-0479">Metal-binding</keyword>
<dbReference type="SMART" id="SM01194">
    <property type="entry name" value="eRF1_1"/>
    <property type="match status" value="1"/>
</dbReference>
<comment type="similarity">
    <text evidence="3 9">Belongs to the eukaryotic release factor 1 family. Pelota subfamily.</text>
</comment>
<dbReference type="InterPro" id="IPR058547">
    <property type="entry name" value="Pelota_N"/>
</dbReference>
<dbReference type="Pfam" id="PF26356">
    <property type="entry name" value="Pelota_N"/>
    <property type="match status" value="1"/>
</dbReference>
<evidence type="ECO:0000256" key="5">
    <source>
        <dbReference type="ARBA" id="ARBA00022722"/>
    </source>
</evidence>
<dbReference type="GO" id="GO:0016787">
    <property type="term" value="F:hydrolase activity"/>
    <property type="evidence" value="ECO:0007669"/>
    <property type="project" value="UniProtKB-KW"/>
</dbReference>
<dbReference type="InterPro" id="IPR005140">
    <property type="entry name" value="eRF1_Pelota-like_N"/>
</dbReference>
<dbReference type="GO" id="GO:0032790">
    <property type="term" value="P:ribosome disassembly"/>
    <property type="evidence" value="ECO:0007669"/>
    <property type="project" value="TreeGrafter"/>
</dbReference>
<name>A0A7G9YVI8_9EURY</name>
<comment type="subunit">
    <text evidence="9">Monomer.</text>
</comment>
<dbReference type="GO" id="GO:0046872">
    <property type="term" value="F:metal ion binding"/>
    <property type="evidence" value="ECO:0007669"/>
    <property type="project" value="UniProtKB-UniRule"/>
</dbReference>
<dbReference type="PANTHER" id="PTHR10853">
    <property type="entry name" value="PELOTA"/>
    <property type="match status" value="1"/>
</dbReference>
<proteinExistence type="inferred from homology"/>
<dbReference type="EMBL" id="MT631499">
    <property type="protein sequence ID" value="QNO52022.1"/>
    <property type="molecule type" value="Genomic_DNA"/>
</dbReference>
<dbReference type="HAMAP" id="MF_01853">
    <property type="entry name" value="PelO"/>
    <property type="match status" value="1"/>
</dbReference>
<dbReference type="InterPro" id="IPR023521">
    <property type="entry name" value="Pelota_arc"/>
</dbReference>
<dbReference type="GO" id="GO:0005737">
    <property type="term" value="C:cytoplasm"/>
    <property type="evidence" value="ECO:0007669"/>
    <property type="project" value="UniProtKB-SubCell"/>
</dbReference>
<dbReference type="InterPro" id="IPR005142">
    <property type="entry name" value="eRF1_3"/>
</dbReference>
<dbReference type="InterPro" id="IPR038069">
    <property type="entry name" value="Pelota/DOM34_N"/>
</dbReference>
<accession>A0A7G9YVI8</accession>
<evidence type="ECO:0000259" key="10">
    <source>
        <dbReference type="SMART" id="SM01194"/>
    </source>
</evidence>
<comment type="function">
    <text evidence="9">May function in recognizing stalled ribosomes, interact with stem-loop structures in stalled mRNA molecules, and effect endonucleolytic cleavage of the mRNA. May play a role in the release non-functional ribosomes and degradation of damaged mRNAs. Has endoribonuclease activity.</text>
</comment>
<dbReference type="GO" id="GO:0071025">
    <property type="term" value="P:RNA surveillance"/>
    <property type="evidence" value="ECO:0007669"/>
    <property type="project" value="InterPro"/>
</dbReference>
<dbReference type="Gene3D" id="2.30.30.870">
    <property type="entry name" value="Pelota, domain A"/>
    <property type="match status" value="1"/>
</dbReference>
<protein>
    <recommendedName>
        <fullName evidence="9">Protein pelota homolog</fullName>
        <ecNumber evidence="9">3.1.-.-</ecNumber>
    </recommendedName>
</protein>
<dbReference type="GO" id="GO:0070966">
    <property type="term" value="P:nuclear-transcribed mRNA catabolic process, no-go decay"/>
    <property type="evidence" value="ECO:0007669"/>
    <property type="project" value="InterPro"/>
</dbReference>
<dbReference type="Pfam" id="PF03464">
    <property type="entry name" value="eRF1_2"/>
    <property type="match status" value="1"/>
</dbReference>
<dbReference type="EC" id="3.1.-.-" evidence="9"/>
<dbReference type="GO" id="GO:0070651">
    <property type="term" value="P:nonfunctional rRNA decay"/>
    <property type="evidence" value="ECO:0007669"/>
    <property type="project" value="TreeGrafter"/>
</dbReference>
<comment type="cofactor">
    <cofactor evidence="1 9">
        <name>a divalent metal cation</name>
        <dbReference type="ChEBI" id="CHEBI:60240"/>
    </cofactor>
</comment>
<evidence type="ECO:0000256" key="7">
    <source>
        <dbReference type="ARBA" id="ARBA00022759"/>
    </source>
</evidence>
<dbReference type="Gene3D" id="3.30.1330.30">
    <property type="match status" value="1"/>
</dbReference>
<evidence type="ECO:0000256" key="1">
    <source>
        <dbReference type="ARBA" id="ARBA00001968"/>
    </source>
</evidence>
<evidence type="ECO:0000313" key="11">
    <source>
        <dbReference type="EMBL" id="QNO52022.1"/>
    </source>
</evidence>
<dbReference type="Gene3D" id="3.30.420.60">
    <property type="entry name" value="eRF1 domain 2"/>
    <property type="match status" value="1"/>
</dbReference>
<keyword evidence="5 9" id="KW-0540">Nuclease</keyword>
<evidence type="ECO:0000256" key="4">
    <source>
        <dbReference type="ARBA" id="ARBA00022490"/>
    </source>
</evidence>
<dbReference type="GO" id="GO:0004519">
    <property type="term" value="F:endonuclease activity"/>
    <property type="evidence" value="ECO:0007669"/>
    <property type="project" value="UniProtKB-UniRule"/>
</dbReference>
<reference evidence="11" key="1">
    <citation type="submission" date="2020-06" db="EMBL/GenBank/DDBJ databases">
        <title>Unique genomic features of the anaerobic methanotrophic archaea.</title>
        <authorList>
            <person name="Chadwick G.L."/>
            <person name="Skennerton C.T."/>
            <person name="Laso-Perez R."/>
            <person name="Leu A.O."/>
            <person name="Speth D.R."/>
            <person name="Yu H."/>
            <person name="Morgan-Lang C."/>
            <person name="Hatzenpichler R."/>
            <person name="Goudeau D."/>
            <person name="Malmstrom R."/>
            <person name="Brazelton W.J."/>
            <person name="Woyke T."/>
            <person name="Hallam S.J."/>
            <person name="Tyson G.W."/>
            <person name="Wegener G."/>
            <person name="Boetius A."/>
            <person name="Orphan V."/>
        </authorList>
    </citation>
    <scope>NUCLEOTIDE SEQUENCE</scope>
</reference>
<evidence type="ECO:0000256" key="6">
    <source>
        <dbReference type="ARBA" id="ARBA00022723"/>
    </source>
</evidence>
<gene>
    <name evidence="9 11" type="primary">pelA</name>
    <name evidence="11" type="ORF">HGMICNAC_00024</name>
</gene>
<dbReference type="InterPro" id="IPR029064">
    <property type="entry name" value="Ribosomal_eL30-like_sf"/>
</dbReference>
<organism evidence="11">
    <name type="scientific">Candidatus Methanophagaceae archaeon ANME-1 ERB6</name>
    <dbReference type="NCBI Taxonomy" id="2759912"/>
    <lineage>
        <taxon>Archaea</taxon>
        <taxon>Methanobacteriati</taxon>
        <taxon>Methanobacteriota</taxon>
        <taxon>Stenosarchaea group</taxon>
        <taxon>Methanomicrobia</taxon>
        <taxon>Candidatus Methanophagales</taxon>
        <taxon>Candidatus Methanophagaceae</taxon>
    </lineage>
</organism>
<dbReference type="InterPro" id="IPR005141">
    <property type="entry name" value="eRF1_2"/>
</dbReference>
<feature type="domain" description="eRF1/Pelota-like N-terminal" evidence="10">
    <location>
        <begin position="6"/>
        <end position="133"/>
    </location>
</feature>
<dbReference type="SUPFAM" id="SSF55315">
    <property type="entry name" value="L30e-like"/>
    <property type="match status" value="1"/>
</dbReference>
<dbReference type="SUPFAM" id="SSF53137">
    <property type="entry name" value="Translational machinery components"/>
    <property type="match status" value="1"/>
</dbReference>
<dbReference type="GO" id="GO:0070481">
    <property type="term" value="P:nuclear-transcribed mRNA catabolic process, non-stop decay"/>
    <property type="evidence" value="ECO:0007669"/>
    <property type="project" value="InterPro"/>
</dbReference>
<evidence type="ECO:0000256" key="3">
    <source>
        <dbReference type="ARBA" id="ARBA00009504"/>
    </source>
</evidence>
<dbReference type="Pfam" id="PF03465">
    <property type="entry name" value="eRF1_3"/>
    <property type="match status" value="1"/>
</dbReference>
<keyword evidence="4 9" id="KW-0963">Cytoplasm</keyword>
<comment type="domain">
    <text evidence="9">The N-terminal domain has the RNA-binding Sm fold. It harbors the endoribonuclease activity.</text>
</comment>
<comment type="subcellular location">
    <subcellularLocation>
        <location evidence="2 9">Cytoplasm</location>
    </subcellularLocation>
</comment>
<dbReference type="AlphaFoldDB" id="A0A7G9YVI8"/>
<evidence type="ECO:0000256" key="2">
    <source>
        <dbReference type="ARBA" id="ARBA00004496"/>
    </source>
</evidence>